<evidence type="ECO:0000256" key="1">
    <source>
        <dbReference type="SAM" id="MobiDB-lite"/>
    </source>
</evidence>
<feature type="region of interest" description="Disordered" evidence="1">
    <location>
        <begin position="128"/>
        <end position="156"/>
    </location>
</feature>
<name>A0ABR3EVF9_9AGAR</name>
<keyword evidence="4" id="KW-1185">Reference proteome</keyword>
<evidence type="ECO:0000256" key="2">
    <source>
        <dbReference type="SAM" id="SignalP"/>
    </source>
</evidence>
<evidence type="ECO:0000313" key="4">
    <source>
        <dbReference type="Proteomes" id="UP001465976"/>
    </source>
</evidence>
<organism evidence="3 4">
    <name type="scientific">Marasmius crinis-equi</name>
    <dbReference type="NCBI Taxonomy" id="585013"/>
    <lineage>
        <taxon>Eukaryota</taxon>
        <taxon>Fungi</taxon>
        <taxon>Dikarya</taxon>
        <taxon>Basidiomycota</taxon>
        <taxon>Agaricomycotina</taxon>
        <taxon>Agaricomycetes</taxon>
        <taxon>Agaricomycetidae</taxon>
        <taxon>Agaricales</taxon>
        <taxon>Marasmiineae</taxon>
        <taxon>Marasmiaceae</taxon>
        <taxon>Marasmius</taxon>
    </lineage>
</organism>
<keyword evidence="2" id="KW-0732">Signal</keyword>
<dbReference type="Proteomes" id="UP001465976">
    <property type="component" value="Unassembled WGS sequence"/>
</dbReference>
<sequence length="156" mass="15203">MQFTSITLLTLGLATATTVVATPVGQPQSAAPTVNTGNYCPGGYVYNVCCNGGLLNCAFAHGVCTGGDVYCCQSNPMQNGVFNSNTRNCILNQSSSSSSGSGSGGNAANKGLLEDLLGGVGGTLDKTLGTTGSSSTTSSGSGSGSGLVSELGLGSL</sequence>
<protein>
    <submittedName>
        <fullName evidence="3">Uncharacterized protein</fullName>
    </submittedName>
</protein>
<dbReference type="EMBL" id="JBAHYK010001742">
    <property type="protein sequence ID" value="KAL0566888.1"/>
    <property type="molecule type" value="Genomic_DNA"/>
</dbReference>
<feature type="chain" id="PRO_5046853708" evidence="2">
    <location>
        <begin position="22"/>
        <end position="156"/>
    </location>
</feature>
<feature type="signal peptide" evidence="2">
    <location>
        <begin position="1"/>
        <end position="21"/>
    </location>
</feature>
<gene>
    <name evidence="3" type="ORF">V5O48_015112</name>
</gene>
<proteinExistence type="predicted"/>
<comment type="caution">
    <text evidence="3">The sequence shown here is derived from an EMBL/GenBank/DDBJ whole genome shotgun (WGS) entry which is preliminary data.</text>
</comment>
<evidence type="ECO:0000313" key="3">
    <source>
        <dbReference type="EMBL" id="KAL0566888.1"/>
    </source>
</evidence>
<reference evidence="3 4" key="1">
    <citation type="submission" date="2024-02" db="EMBL/GenBank/DDBJ databases">
        <title>A draft genome for the cacao thread blight pathogen Marasmius crinis-equi.</title>
        <authorList>
            <person name="Cohen S.P."/>
            <person name="Baruah I.K."/>
            <person name="Amoako-Attah I."/>
            <person name="Bukari Y."/>
            <person name="Meinhardt L.W."/>
            <person name="Bailey B.A."/>
        </authorList>
    </citation>
    <scope>NUCLEOTIDE SEQUENCE [LARGE SCALE GENOMIC DNA]</scope>
    <source>
        <strain evidence="3 4">GH-76</strain>
    </source>
</reference>
<accession>A0ABR3EVF9</accession>